<accession>A0AAW5DZS7</accession>
<name>A0AAW5DZS7_9BACI</name>
<sequence length="104" mass="11689">MSGISWGGYGTNNRVIPIGSVEDEDNTDMKLNEDRYEVFVNGDFAGQKTLRNQSDSVTDVDDFLRKEGLTSFTTNLDGDHYQIEAENDEGAKIKAALEVYFQNR</sequence>
<proteinExistence type="predicted"/>
<comment type="caution">
    <text evidence="1">The sequence shown here is derived from an EMBL/GenBank/DDBJ whole genome shotgun (WGS) entry which is preliminary data.</text>
</comment>
<evidence type="ECO:0000313" key="2">
    <source>
        <dbReference type="Proteomes" id="UP001431131"/>
    </source>
</evidence>
<dbReference type="RefSeq" id="WP_240256080.1">
    <property type="nucleotide sequence ID" value="NZ_JAKTTI010000019.1"/>
</dbReference>
<dbReference type="EMBL" id="JAKTTI010000019">
    <property type="protein sequence ID" value="MCH1626162.1"/>
    <property type="molecule type" value="Genomic_DNA"/>
</dbReference>
<reference evidence="1" key="1">
    <citation type="submission" date="2022-02" db="EMBL/GenBank/DDBJ databases">
        <title>Fredinandcohnia quinoae sp. nov. isolated from Chenopodium quinoa seeds.</title>
        <authorList>
            <person name="Saati-Santamaria Z."/>
            <person name="Flores-Felix J.D."/>
            <person name="Igual J.M."/>
            <person name="Velazquez E."/>
            <person name="Garcia-Fraile P."/>
            <person name="Martinez-Molina E."/>
        </authorList>
    </citation>
    <scope>NUCLEOTIDE SEQUENCE</scope>
    <source>
        <strain evidence="1">SECRCQ15</strain>
    </source>
</reference>
<organism evidence="1 2">
    <name type="scientific">Fredinandcohnia quinoae</name>
    <dbReference type="NCBI Taxonomy" id="2918902"/>
    <lineage>
        <taxon>Bacteria</taxon>
        <taxon>Bacillati</taxon>
        <taxon>Bacillota</taxon>
        <taxon>Bacilli</taxon>
        <taxon>Bacillales</taxon>
        <taxon>Bacillaceae</taxon>
        <taxon>Fredinandcohnia</taxon>
    </lineage>
</organism>
<dbReference type="AlphaFoldDB" id="A0AAW5DZS7"/>
<protein>
    <submittedName>
        <fullName evidence="1">Uncharacterized protein</fullName>
    </submittedName>
</protein>
<evidence type="ECO:0000313" key="1">
    <source>
        <dbReference type="EMBL" id="MCH1626162.1"/>
    </source>
</evidence>
<dbReference type="Proteomes" id="UP001431131">
    <property type="component" value="Unassembled WGS sequence"/>
</dbReference>
<gene>
    <name evidence="1" type="ORF">MJG50_12550</name>
</gene>
<keyword evidence="2" id="KW-1185">Reference proteome</keyword>